<evidence type="ECO:0000256" key="1">
    <source>
        <dbReference type="SAM" id="MobiDB-lite"/>
    </source>
</evidence>
<feature type="chain" id="PRO_5018047196" evidence="2">
    <location>
        <begin position="39"/>
        <end position="703"/>
    </location>
</feature>
<evidence type="ECO:0000256" key="2">
    <source>
        <dbReference type="SAM" id="SignalP"/>
    </source>
</evidence>
<organism evidence="3 4">
    <name type="scientific">Pyrenophora seminiperda CCB06</name>
    <dbReference type="NCBI Taxonomy" id="1302712"/>
    <lineage>
        <taxon>Eukaryota</taxon>
        <taxon>Fungi</taxon>
        <taxon>Dikarya</taxon>
        <taxon>Ascomycota</taxon>
        <taxon>Pezizomycotina</taxon>
        <taxon>Dothideomycetes</taxon>
        <taxon>Pleosporomycetidae</taxon>
        <taxon>Pleosporales</taxon>
        <taxon>Pleosporineae</taxon>
        <taxon>Pleosporaceae</taxon>
        <taxon>Pyrenophora</taxon>
    </lineage>
</organism>
<name>A0A3M7LZB4_9PLEO</name>
<proteinExistence type="predicted"/>
<feature type="compositionally biased region" description="Low complexity" evidence="1">
    <location>
        <begin position="119"/>
        <end position="152"/>
    </location>
</feature>
<dbReference type="OrthoDB" id="3695388at2759"/>
<evidence type="ECO:0000313" key="4">
    <source>
        <dbReference type="Proteomes" id="UP000265663"/>
    </source>
</evidence>
<dbReference type="Proteomes" id="UP000265663">
    <property type="component" value="Unassembled WGS sequence"/>
</dbReference>
<gene>
    <name evidence="3" type="ORF">GMOD_00001443</name>
</gene>
<feature type="region of interest" description="Disordered" evidence="1">
    <location>
        <begin position="527"/>
        <end position="611"/>
    </location>
</feature>
<reference evidence="3 4" key="1">
    <citation type="journal article" date="2014" name="PLoS ONE">
        <title>De novo Genome Assembly of the Fungal Plant Pathogen Pyrenophora semeniperda.</title>
        <authorList>
            <person name="Soliai M.M."/>
            <person name="Meyer S.E."/>
            <person name="Udall J.A."/>
            <person name="Elzinga D.E."/>
            <person name="Hermansen R.A."/>
            <person name="Bodily P.M."/>
            <person name="Hart A.A."/>
            <person name="Coleman C.E."/>
        </authorList>
    </citation>
    <scope>NUCLEOTIDE SEQUENCE [LARGE SCALE GENOMIC DNA]</scope>
    <source>
        <strain evidence="3 4">CCB06</strain>
        <tissue evidence="3">Mycelium</tissue>
    </source>
</reference>
<feature type="region of interest" description="Disordered" evidence="1">
    <location>
        <begin position="119"/>
        <end position="153"/>
    </location>
</feature>
<feature type="compositionally biased region" description="Gly residues" evidence="1">
    <location>
        <begin position="535"/>
        <end position="552"/>
    </location>
</feature>
<keyword evidence="2" id="KW-0732">Signal</keyword>
<evidence type="ECO:0000313" key="3">
    <source>
        <dbReference type="EMBL" id="RMZ67510.1"/>
    </source>
</evidence>
<feature type="compositionally biased region" description="Basic residues" evidence="1">
    <location>
        <begin position="587"/>
        <end position="597"/>
    </location>
</feature>
<dbReference type="AlphaFoldDB" id="A0A3M7LZB4"/>
<keyword evidence="4" id="KW-1185">Reference proteome</keyword>
<protein>
    <submittedName>
        <fullName evidence="3">Carbohydrate metabolic process</fullName>
    </submittedName>
</protein>
<sequence>MQTLLAPGAAVMSHSSSRAALRLLSTVLLAASIANAAALPSTNQLSSTSDVEATLAGAVAPNSNIFDEIAKILRLHDGVEVVNDFFSKLLGYNNPDSSDGEATVTVTVTVAPSPSMVMSHGSLSSSSASISTAEASTSSEPSPSTEPVPSSSDNDIFSILPFGPLTTAINLPLSTPISPSSVSSPVPVLPPYPANASLATVSATATAILITGYFPTNPLETSLPHYNSSITTTSTSTLTTTELVSVILVTGTGAVGTVGTGLPIPSNDAAAPLWTNSTSAPTATETGAAAATLVGTGTPLFPNTTIVVPIIVNATGSPGTSVDVTLPIELPTPTTASAAIGTGIVAATGASEVGYGSSPTLIPPYGNDTAGMWTSVVLGTGFMSTSTSTSTSTTTVLAVPTDVVPVPVVPVVVNGSVVDAGPDADVGFEDITLLQLTTFCTTLPPWVTTLTLPLLSHFYSASNPSYPVLASFPGCIPGTPFPNCTALGQVILTCQSAGRKVLLSVKASGIEAVGGNAWYGDPDVSKEPFGPSFGSPGGAANGGGGGGYGGKGNVSNSTQPQPPVYGFGSGNATAGGPVAVVEPRTPSSRHTHNRRASAHNSPGPRPMYQPNLLTPTNTPDTLAATLLSLFGPVSVADESLPRPLGPSVVLDGFDVQVPVQWKGTYQDEQFHDLLNGLKGVDEDEDRKIKGLEVLFGWVGEVLG</sequence>
<feature type="signal peptide" evidence="2">
    <location>
        <begin position="1"/>
        <end position="38"/>
    </location>
</feature>
<dbReference type="EMBL" id="KE747810">
    <property type="protein sequence ID" value="RMZ67510.1"/>
    <property type="molecule type" value="Genomic_DNA"/>
</dbReference>
<accession>A0A3M7LZB4</accession>